<sequence length="586" mass="60483">MKYLILTVFLLLSLFTNQSYQQAIEYDTTIDCSTPSGCDFYVGANWVGGVAPTAEQDAVINYQGDLAKTFTVYTFERELIVKSLTSTNTALIARAGASIGLLNVTKSQVDFTGAFNSTVQTIVSDTATFTISNGAAFTLVNAANFSADSSFSGSDNSSLTFSADTNFTDTVSLKDTSSLTGLTTLTFQSGVTVEGGATVFVNASIAGESSFADLNVTGTLVVLANSPVTVSGNFDGSSSIVNVQSGANLGFSQTPNFVLLKNVAVAGTLAFDNTAATITVAGVVSANVLSFTETTSTVTFSGAQTMIQTLQLTSTTPITFAGTTQIVTISQTGDIQPPSFADLLFTSVAAITGTSRTFANVDITVNGVNAQLTVSNSSIEFTAGGIAVTQGKLKVTGSTISGPVTLAPSALLYTTNSTLDADQIIANGTTWYPQSTNVTGNLELQATAVVSFVAATLVVGDTPVVKVDGTVKLGGAKLAADFANTAVQVNKNYTLISAAQELSGEFSTKTVTKTGVTLEYKVQNTTLADDVTLVQLVVTKINSGGNTNSSSSTSDSESEEPSFGTQLTVSSYLSASFILLLLSLLL</sequence>
<dbReference type="AlphaFoldDB" id="F4PQI8"/>
<organism evidence="2 3">
    <name type="scientific">Cavenderia fasciculata</name>
    <name type="common">Slime mold</name>
    <name type="synonym">Dictyostelium fasciculatum</name>
    <dbReference type="NCBI Taxonomy" id="261658"/>
    <lineage>
        <taxon>Eukaryota</taxon>
        <taxon>Amoebozoa</taxon>
        <taxon>Evosea</taxon>
        <taxon>Eumycetozoa</taxon>
        <taxon>Dictyostelia</taxon>
        <taxon>Acytosteliales</taxon>
        <taxon>Cavenderiaceae</taxon>
        <taxon>Cavenderia</taxon>
    </lineage>
</organism>
<keyword evidence="1" id="KW-0732">Signal</keyword>
<dbReference type="Proteomes" id="UP000007797">
    <property type="component" value="Unassembled WGS sequence"/>
</dbReference>
<gene>
    <name evidence="2" type="ORF">DFA_04781</name>
</gene>
<keyword evidence="3" id="KW-1185">Reference proteome</keyword>
<protein>
    <submittedName>
        <fullName evidence="2">Uncharacterized protein</fullName>
    </submittedName>
</protein>
<evidence type="ECO:0000256" key="1">
    <source>
        <dbReference type="SAM" id="SignalP"/>
    </source>
</evidence>
<dbReference type="EMBL" id="GL883009">
    <property type="protein sequence ID" value="EGG22651.1"/>
    <property type="molecule type" value="Genomic_DNA"/>
</dbReference>
<accession>F4PQI8</accession>
<evidence type="ECO:0000313" key="2">
    <source>
        <dbReference type="EMBL" id="EGG22651.1"/>
    </source>
</evidence>
<evidence type="ECO:0000313" key="3">
    <source>
        <dbReference type="Proteomes" id="UP000007797"/>
    </source>
</evidence>
<dbReference type="RefSeq" id="XP_004360502.1">
    <property type="nucleotide sequence ID" value="XM_004360445.1"/>
</dbReference>
<feature type="signal peptide" evidence="1">
    <location>
        <begin position="1"/>
        <end position="21"/>
    </location>
</feature>
<dbReference type="KEGG" id="dfa:DFA_04781"/>
<feature type="chain" id="PRO_5003315573" evidence="1">
    <location>
        <begin position="22"/>
        <end position="586"/>
    </location>
</feature>
<proteinExistence type="predicted"/>
<reference evidence="3" key="1">
    <citation type="journal article" date="2011" name="Genome Res.">
        <title>Phylogeny-wide analysis of social amoeba genomes highlights ancient origins for complex intercellular communication.</title>
        <authorList>
            <person name="Heidel A.J."/>
            <person name="Lawal H.M."/>
            <person name="Felder M."/>
            <person name="Schilde C."/>
            <person name="Helps N.R."/>
            <person name="Tunggal B."/>
            <person name="Rivero F."/>
            <person name="John U."/>
            <person name="Schleicher M."/>
            <person name="Eichinger L."/>
            <person name="Platzer M."/>
            <person name="Noegel A.A."/>
            <person name="Schaap P."/>
            <person name="Gloeckner G."/>
        </authorList>
    </citation>
    <scope>NUCLEOTIDE SEQUENCE [LARGE SCALE GENOMIC DNA]</scope>
    <source>
        <strain evidence="3">SH3</strain>
    </source>
</reference>
<name>F4PQI8_CACFS</name>
<dbReference type="GeneID" id="14874458"/>